<organism evidence="1 2">
    <name type="scientific">Microbacterium enclense</name>
    <dbReference type="NCBI Taxonomy" id="993073"/>
    <lineage>
        <taxon>Bacteria</taxon>
        <taxon>Bacillati</taxon>
        <taxon>Actinomycetota</taxon>
        <taxon>Actinomycetes</taxon>
        <taxon>Micrococcales</taxon>
        <taxon>Microbacteriaceae</taxon>
        <taxon>Microbacterium</taxon>
    </lineage>
</organism>
<dbReference type="Proteomes" id="UP000183203">
    <property type="component" value="Unassembled WGS sequence"/>
</dbReference>
<evidence type="ECO:0000313" key="2">
    <source>
        <dbReference type="Proteomes" id="UP000183203"/>
    </source>
</evidence>
<dbReference type="STRING" id="993073.AS029_01165"/>
<proteinExistence type="predicted"/>
<evidence type="ECO:0000313" key="1">
    <source>
        <dbReference type="EMBL" id="SDB83555.1"/>
    </source>
</evidence>
<reference evidence="1 2" key="1">
    <citation type="submission" date="2016-09" db="EMBL/GenBank/DDBJ databases">
        <authorList>
            <person name="Capua I."/>
            <person name="De Benedictis P."/>
            <person name="Joannis T."/>
            <person name="Lombin L.H."/>
            <person name="Cattoli G."/>
        </authorList>
    </citation>
    <scope>NUCLEOTIDE SEQUENCE [LARGE SCALE GENOMIC DNA]</scope>
    <source>
        <strain evidence="1 2">NIO-1002</strain>
    </source>
</reference>
<dbReference type="EMBL" id="FMYG01000001">
    <property type="protein sequence ID" value="SDB83555.1"/>
    <property type="molecule type" value="Genomic_DNA"/>
</dbReference>
<dbReference type="AlphaFoldDB" id="A0A1G6GP68"/>
<accession>A0A1G6GP68</accession>
<name>A0A1G6GP68_9MICO</name>
<dbReference type="OrthoDB" id="4484477at2"/>
<sequence length="73" mass="7646">MTASHLLSTAAPAPVHEHAWVTESVHATSEGRIRYVRCVACVARRVDLDPPVIAPASALSREFGGARPSSPAG</sequence>
<protein>
    <submittedName>
        <fullName evidence="1">Uncharacterized protein</fullName>
    </submittedName>
</protein>
<gene>
    <name evidence="1" type="ORF">SAMN05216418_0472</name>
</gene>
<dbReference type="RefSeq" id="WP_058230783.1">
    <property type="nucleotide sequence ID" value="NZ_FMYG01000001.1"/>
</dbReference>